<evidence type="ECO:0000313" key="2">
    <source>
        <dbReference type="Proteomes" id="UP000004642"/>
    </source>
</evidence>
<evidence type="ECO:0000313" key="1">
    <source>
        <dbReference type="EMBL" id="EHC36121.1"/>
    </source>
</evidence>
<reference evidence="1 2" key="1">
    <citation type="journal article" date="2011" name="BMC Genomics">
        <title>Genome sequencing reveals diversification of virulence factor content and possible host adaptation in distinct subpopulations of Salmonella enterica.</title>
        <authorList>
            <person name="den Bakker H.C."/>
            <person name="Moreno Switt A.I."/>
            <person name="Govoni G."/>
            <person name="Cummings C.A."/>
            <person name="Ranieri M.L."/>
            <person name="Degoricija L."/>
            <person name="Hoelzer K."/>
            <person name="Rodriguez-Rivera L.D."/>
            <person name="Brown S."/>
            <person name="Bolchacova E."/>
            <person name="Furtado M.R."/>
            <person name="Wiedmann M."/>
        </authorList>
    </citation>
    <scope>NUCLEOTIDE SEQUENCE [LARGE SCALE GENOMIC DNA]</scope>
    <source>
        <strain evidence="1 2">R6-377</strain>
    </source>
</reference>
<dbReference type="AlphaFoldDB" id="G5LRD9"/>
<proteinExistence type="predicted"/>
<organism evidence="1 2">
    <name type="scientific">Salmonella enterica subsp. enterica serovar Alachua str. R6-377</name>
    <dbReference type="NCBI Taxonomy" id="913241"/>
    <lineage>
        <taxon>Bacteria</taxon>
        <taxon>Pseudomonadati</taxon>
        <taxon>Pseudomonadota</taxon>
        <taxon>Gammaproteobacteria</taxon>
        <taxon>Enterobacterales</taxon>
        <taxon>Enterobacteriaceae</taxon>
        <taxon>Salmonella</taxon>
    </lineage>
</organism>
<sequence length="27" mass="3040">RAASMAEGYWRDGKLIPLVNDEGWFAS</sequence>
<protein>
    <submittedName>
        <fullName evidence="1">Uncharacterized protein</fullName>
    </submittedName>
</protein>
<comment type="caution">
    <text evidence="1">The sequence shown here is derived from an EMBL/GenBank/DDBJ whole genome shotgun (WGS) entry which is preliminary data.</text>
</comment>
<dbReference type="EMBL" id="AFCJ01001492">
    <property type="protein sequence ID" value="EHC36121.1"/>
    <property type="molecule type" value="Genomic_DNA"/>
</dbReference>
<dbReference type="Proteomes" id="UP000004642">
    <property type="component" value="Unassembled WGS sequence"/>
</dbReference>
<gene>
    <name evidence="1" type="ORF">LTSEALA_3470</name>
</gene>
<name>G5LRD9_SALET</name>
<feature type="non-terminal residue" evidence="1">
    <location>
        <position position="1"/>
    </location>
</feature>
<accession>G5LRD9</accession>